<keyword evidence="4" id="KW-1185">Reference proteome</keyword>
<gene>
    <name evidence="3" type="ORF">R3P38DRAFT_2905607</name>
</gene>
<dbReference type="EMBL" id="JAWWNJ010000017">
    <property type="protein sequence ID" value="KAK7038318.1"/>
    <property type="molecule type" value="Genomic_DNA"/>
</dbReference>
<name>A0AAW0CHS2_9AGAR</name>
<evidence type="ECO:0000256" key="2">
    <source>
        <dbReference type="SAM" id="MobiDB-lite"/>
    </source>
</evidence>
<evidence type="ECO:0000256" key="1">
    <source>
        <dbReference type="SAM" id="Coils"/>
    </source>
</evidence>
<reference evidence="3 4" key="1">
    <citation type="journal article" date="2024" name="J Genomics">
        <title>Draft genome sequencing and assembly of Favolaschia claudopus CIRM-BRFM 2984 isolated from oak limbs.</title>
        <authorList>
            <person name="Navarro D."/>
            <person name="Drula E."/>
            <person name="Chaduli D."/>
            <person name="Cazenave R."/>
            <person name="Ahrendt S."/>
            <person name="Wang J."/>
            <person name="Lipzen A."/>
            <person name="Daum C."/>
            <person name="Barry K."/>
            <person name="Grigoriev I.V."/>
            <person name="Favel A."/>
            <person name="Rosso M.N."/>
            <person name="Martin F."/>
        </authorList>
    </citation>
    <scope>NUCLEOTIDE SEQUENCE [LARGE SCALE GENOMIC DNA]</scope>
    <source>
        <strain evidence="3 4">CIRM-BRFM 2984</strain>
    </source>
</reference>
<feature type="non-terminal residue" evidence="3">
    <location>
        <position position="340"/>
    </location>
</feature>
<comment type="caution">
    <text evidence="3">The sequence shown here is derived from an EMBL/GenBank/DDBJ whole genome shotgun (WGS) entry which is preliminary data.</text>
</comment>
<evidence type="ECO:0000313" key="4">
    <source>
        <dbReference type="Proteomes" id="UP001362999"/>
    </source>
</evidence>
<dbReference type="Proteomes" id="UP001362999">
    <property type="component" value="Unassembled WGS sequence"/>
</dbReference>
<organism evidence="3 4">
    <name type="scientific">Favolaschia claudopus</name>
    <dbReference type="NCBI Taxonomy" id="2862362"/>
    <lineage>
        <taxon>Eukaryota</taxon>
        <taxon>Fungi</taxon>
        <taxon>Dikarya</taxon>
        <taxon>Basidiomycota</taxon>
        <taxon>Agaricomycotina</taxon>
        <taxon>Agaricomycetes</taxon>
        <taxon>Agaricomycetidae</taxon>
        <taxon>Agaricales</taxon>
        <taxon>Marasmiineae</taxon>
        <taxon>Mycenaceae</taxon>
        <taxon>Favolaschia</taxon>
    </lineage>
</organism>
<sequence length="340" mass="36772">MSRARARALDPSRSINVSSPVLIIQLNRLLVSLKLPISVDSHSQLTPSLLICVLESLLSSRLPIPDEHREKLFSSTASKIHCMKIFLGVMQADILKQDVGLSNVDPRRLARGDDDETIFVARLLCWYGRRRGLISRSELGQEVESRTRDNESGSPSTLTTRLTATETSHVLEASDTSISSDASTSAAAASPASVAQEVVVGPRCIHEVPSPSLVLSPVDDIAASAFAFGALPGDDVESHLFAPSSHTNSSVRYEGCISLVDEDAEIASFEARRGVGAKAKGKGKQSATTQYIEDEETPVSASALAAAQTRRMELLQRKADILEELAQLRLQEYKTLRVVP</sequence>
<keyword evidence="1" id="KW-0175">Coiled coil</keyword>
<feature type="compositionally biased region" description="Low complexity" evidence="2">
    <location>
        <begin position="157"/>
        <end position="166"/>
    </location>
</feature>
<evidence type="ECO:0000313" key="3">
    <source>
        <dbReference type="EMBL" id="KAK7038318.1"/>
    </source>
</evidence>
<proteinExistence type="predicted"/>
<protein>
    <submittedName>
        <fullName evidence="3">Uncharacterized protein</fullName>
    </submittedName>
</protein>
<feature type="coiled-coil region" evidence="1">
    <location>
        <begin position="304"/>
        <end position="331"/>
    </location>
</feature>
<dbReference type="AlphaFoldDB" id="A0AAW0CHS2"/>
<accession>A0AAW0CHS2</accession>
<feature type="region of interest" description="Disordered" evidence="2">
    <location>
        <begin position="139"/>
        <end position="166"/>
    </location>
</feature>